<evidence type="ECO:0000313" key="8">
    <source>
        <dbReference type="EMBL" id="NYG21289.1"/>
    </source>
</evidence>
<name>A0A852WTL9_9MICO</name>
<comment type="subcellular location">
    <subcellularLocation>
        <location evidence="1">Cell membrane</location>
        <topology evidence="1">Multi-pass membrane protein</topology>
    </subcellularLocation>
</comment>
<keyword evidence="5 7" id="KW-0472">Membrane</keyword>
<reference evidence="8 9" key="1">
    <citation type="submission" date="2020-07" db="EMBL/GenBank/DDBJ databases">
        <title>Sequencing the genomes of 1000 actinobacteria strains.</title>
        <authorList>
            <person name="Klenk H.-P."/>
        </authorList>
    </citation>
    <scope>NUCLEOTIDE SEQUENCE [LARGE SCALE GENOMIC DNA]</scope>
    <source>
        <strain evidence="8 9">DSM 8598</strain>
    </source>
</reference>
<evidence type="ECO:0000256" key="6">
    <source>
        <dbReference type="SAM" id="MobiDB-lite"/>
    </source>
</evidence>
<feature type="transmembrane region" description="Helical" evidence="7">
    <location>
        <begin position="47"/>
        <end position="73"/>
    </location>
</feature>
<feature type="transmembrane region" description="Helical" evidence="7">
    <location>
        <begin position="112"/>
        <end position="135"/>
    </location>
</feature>
<dbReference type="GO" id="GO:0005886">
    <property type="term" value="C:plasma membrane"/>
    <property type="evidence" value="ECO:0007669"/>
    <property type="project" value="UniProtKB-SubCell"/>
</dbReference>
<evidence type="ECO:0000256" key="3">
    <source>
        <dbReference type="ARBA" id="ARBA00022692"/>
    </source>
</evidence>
<dbReference type="PANTHER" id="PTHR30213:SF0">
    <property type="entry name" value="UPF0761 MEMBRANE PROTEIN YIHY"/>
    <property type="match status" value="1"/>
</dbReference>
<dbReference type="NCBIfam" id="TIGR00765">
    <property type="entry name" value="yihY_not_rbn"/>
    <property type="match status" value="1"/>
</dbReference>
<dbReference type="PANTHER" id="PTHR30213">
    <property type="entry name" value="INNER MEMBRANE PROTEIN YHJD"/>
    <property type="match status" value="1"/>
</dbReference>
<feature type="transmembrane region" description="Helical" evidence="7">
    <location>
        <begin position="197"/>
        <end position="220"/>
    </location>
</feature>
<sequence>MPEHDPSDRDASRSSGHDSPAQLSRADWRIIVTRTVHEYRINQVHDIAAALTFYVLLTIFPALLAVLALLGIFGSAEAVVADALRMLEELGGASVVEVLREPLDQLLNASHAGLAFATGVIATLWAASGFVGTFGRGMNRIYRVEEGRPFWEMRPAMLAVSAVLVVLGAIAAAGLVVTGPVAEAAARVLGLDEGVAFWWDLGKVPVLAAIGVLVMALLYWAAPNVRRGHLRWFSVGAIAALLAWVVTTCLFALYVFVVGSYERVYGVLGGVVAFLLWVWLSNLAMLFGAVLDTEVERARQLRAGLPAEEQVRLPLRDDRVIATNRAQRLRDVRASASMRPDAVVDGVTPPAGLRPHG</sequence>
<dbReference type="EMBL" id="JACCFI010000001">
    <property type="protein sequence ID" value="NYG21289.1"/>
    <property type="molecule type" value="Genomic_DNA"/>
</dbReference>
<accession>A0A852WTL9</accession>
<keyword evidence="2" id="KW-1003">Cell membrane</keyword>
<dbReference type="Proteomes" id="UP000549066">
    <property type="component" value="Unassembled WGS sequence"/>
</dbReference>
<evidence type="ECO:0000256" key="2">
    <source>
        <dbReference type="ARBA" id="ARBA00022475"/>
    </source>
</evidence>
<evidence type="ECO:0000256" key="4">
    <source>
        <dbReference type="ARBA" id="ARBA00022989"/>
    </source>
</evidence>
<dbReference type="RefSeq" id="WP_179551261.1">
    <property type="nucleotide sequence ID" value="NZ_JACCFI010000001.1"/>
</dbReference>
<evidence type="ECO:0000256" key="5">
    <source>
        <dbReference type="ARBA" id="ARBA00023136"/>
    </source>
</evidence>
<dbReference type="Pfam" id="PF03631">
    <property type="entry name" value="Virul_fac_BrkB"/>
    <property type="match status" value="1"/>
</dbReference>
<proteinExistence type="predicted"/>
<feature type="transmembrane region" description="Helical" evidence="7">
    <location>
        <begin position="156"/>
        <end position="177"/>
    </location>
</feature>
<organism evidence="8 9">
    <name type="scientific">Agromyces hippuratus</name>
    <dbReference type="NCBI Taxonomy" id="286438"/>
    <lineage>
        <taxon>Bacteria</taxon>
        <taxon>Bacillati</taxon>
        <taxon>Actinomycetota</taxon>
        <taxon>Actinomycetes</taxon>
        <taxon>Micrococcales</taxon>
        <taxon>Microbacteriaceae</taxon>
        <taxon>Agromyces</taxon>
    </lineage>
</organism>
<feature type="transmembrane region" description="Helical" evidence="7">
    <location>
        <begin position="232"/>
        <end position="258"/>
    </location>
</feature>
<dbReference type="InterPro" id="IPR017039">
    <property type="entry name" value="Virul_fac_BrkB"/>
</dbReference>
<evidence type="ECO:0000256" key="1">
    <source>
        <dbReference type="ARBA" id="ARBA00004651"/>
    </source>
</evidence>
<gene>
    <name evidence="8" type="ORF">BJY17_002036</name>
</gene>
<keyword evidence="9" id="KW-1185">Reference proteome</keyword>
<comment type="caution">
    <text evidence="8">The sequence shown here is derived from an EMBL/GenBank/DDBJ whole genome shotgun (WGS) entry which is preliminary data.</text>
</comment>
<feature type="transmembrane region" description="Helical" evidence="7">
    <location>
        <begin position="264"/>
        <end position="291"/>
    </location>
</feature>
<keyword evidence="3 7" id="KW-0812">Transmembrane</keyword>
<feature type="region of interest" description="Disordered" evidence="6">
    <location>
        <begin position="1"/>
        <end position="21"/>
    </location>
</feature>
<feature type="compositionally biased region" description="Basic and acidic residues" evidence="6">
    <location>
        <begin position="1"/>
        <end position="16"/>
    </location>
</feature>
<keyword evidence="4 7" id="KW-1133">Transmembrane helix</keyword>
<evidence type="ECO:0000313" key="9">
    <source>
        <dbReference type="Proteomes" id="UP000549066"/>
    </source>
</evidence>
<protein>
    <submittedName>
        <fullName evidence="8">Membrane protein</fullName>
    </submittedName>
</protein>
<dbReference type="PIRSF" id="PIRSF035875">
    <property type="entry name" value="RNase_BN"/>
    <property type="match status" value="1"/>
</dbReference>
<evidence type="ECO:0000256" key="7">
    <source>
        <dbReference type="SAM" id="Phobius"/>
    </source>
</evidence>
<dbReference type="AlphaFoldDB" id="A0A852WTL9"/>